<name>A0AAN9G2W1_9CAEN</name>
<dbReference type="InterPro" id="IPR011989">
    <property type="entry name" value="ARM-like"/>
</dbReference>
<proteinExistence type="predicted"/>
<sequence length="645" mass="72280">MATDPEPRKKTPSLVELRTDSMESHCSPSRPRRLESIISGGEDCYDFQQEIQLLLTRLGDVEFNQEKELTSAISDLQTLWKISRQGVLGNLRVVLADLITEEENVRIFRNTVECIAGLNGCFDGQDELWRCVKHVLCVMWNCSDVSQKLCRKICECGILQICVALLADVSKSGDFFMDDRKHFLVKAFLGLLHNCVRNCSECKDALQKANCLSFLPKLFAIPSPMVKAKSLMVTSYLVTEQENNVLNSSDDTISFIVQALAESSKSKHHVSAKYGMSCLEIMKGLNNIAMNDSNKVRIVNAGGLKLCAMLVVSEDEDEREAAALGVWTLAFAAENKSRIIQEPGLVEGLRILIKAGNNTSSAHHARGALWELFHGQEKVEMSVVDSSVPHVMISYQWEAQKVMGKVKDTLTQAGFKVWMDVEHMTGSTLEAMALAVERASVVLICMSDKYKASPSCRTESEYIFRLRKDIIPLRLQRGYRPDGWLGILVGSRLYFDFSNDELAQSNLPKLIKELGNRGKIHVAAARSANGDLPEAPATAPAPEKRESHHRISSRLSQQMSRDSSRDSGREAVVELWTYTEVVKWLTDHKLGHLADKFCSIDGPLLLEMRRVRKAAPEFFYRTLQQDLHLDLATGLRFSQLLGRLI</sequence>
<evidence type="ECO:0000256" key="1">
    <source>
        <dbReference type="SAM" id="MobiDB-lite"/>
    </source>
</evidence>
<accession>A0AAN9G2W1</accession>
<dbReference type="EMBL" id="JBAMIC010000021">
    <property type="protein sequence ID" value="KAK7092884.1"/>
    <property type="molecule type" value="Genomic_DNA"/>
</dbReference>
<evidence type="ECO:0000313" key="3">
    <source>
        <dbReference type="EMBL" id="KAK7092884.1"/>
    </source>
</evidence>
<feature type="domain" description="TIR" evidence="2">
    <location>
        <begin position="391"/>
        <end position="501"/>
    </location>
</feature>
<organism evidence="3 4">
    <name type="scientific">Littorina saxatilis</name>
    <dbReference type="NCBI Taxonomy" id="31220"/>
    <lineage>
        <taxon>Eukaryota</taxon>
        <taxon>Metazoa</taxon>
        <taxon>Spiralia</taxon>
        <taxon>Lophotrochozoa</taxon>
        <taxon>Mollusca</taxon>
        <taxon>Gastropoda</taxon>
        <taxon>Caenogastropoda</taxon>
        <taxon>Littorinimorpha</taxon>
        <taxon>Littorinoidea</taxon>
        <taxon>Littorinidae</taxon>
        <taxon>Littorina</taxon>
    </lineage>
</organism>
<feature type="region of interest" description="Disordered" evidence="1">
    <location>
        <begin position="530"/>
        <end position="566"/>
    </location>
</feature>
<dbReference type="GO" id="GO:0007165">
    <property type="term" value="P:signal transduction"/>
    <property type="evidence" value="ECO:0007669"/>
    <property type="project" value="InterPro"/>
</dbReference>
<reference evidence="3 4" key="1">
    <citation type="submission" date="2024-02" db="EMBL/GenBank/DDBJ databases">
        <title>Chromosome-scale genome assembly of the rough periwinkle Littorina saxatilis.</title>
        <authorList>
            <person name="De Jode A."/>
            <person name="Faria R."/>
            <person name="Formenti G."/>
            <person name="Sims Y."/>
            <person name="Smith T.P."/>
            <person name="Tracey A."/>
            <person name="Wood J.M.D."/>
            <person name="Zagrodzka Z.B."/>
            <person name="Johannesson K."/>
            <person name="Butlin R.K."/>
            <person name="Leder E.H."/>
        </authorList>
    </citation>
    <scope>NUCLEOTIDE SEQUENCE [LARGE SCALE GENOMIC DNA]</scope>
    <source>
        <strain evidence="3">Snail1</strain>
        <tissue evidence="3">Muscle</tissue>
    </source>
</reference>
<dbReference type="InterPro" id="IPR016024">
    <property type="entry name" value="ARM-type_fold"/>
</dbReference>
<dbReference type="InterPro" id="IPR000157">
    <property type="entry name" value="TIR_dom"/>
</dbReference>
<comment type="caution">
    <text evidence="3">The sequence shown here is derived from an EMBL/GenBank/DDBJ whole genome shotgun (WGS) entry which is preliminary data.</text>
</comment>
<dbReference type="InterPro" id="IPR013761">
    <property type="entry name" value="SAM/pointed_sf"/>
</dbReference>
<dbReference type="Pfam" id="PF13676">
    <property type="entry name" value="TIR_2"/>
    <property type="match status" value="1"/>
</dbReference>
<dbReference type="Proteomes" id="UP001374579">
    <property type="component" value="Unassembled WGS sequence"/>
</dbReference>
<dbReference type="SUPFAM" id="SSF52200">
    <property type="entry name" value="Toll/Interleukin receptor TIR domain"/>
    <property type="match status" value="1"/>
</dbReference>
<dbReference type="AlphaFoldDB" id="A0AAN9G2W1"/>
<keyword evidence="4" id="KW-1185">Reference proteome</keyword>
<protein>
    <recommendedName>
        <fullName evidence="2">TIR domain-containing protein</fullName>
    </recommendedName>
</protein>
<dbReference type="SUPFAM" id="SSF47769">
    <property type="entry name" value="SAM/Pointed domain"/>
    <property type="match status" value="1"/>
</dbReference>
<dbReference type="InterPro" id="IPR035897">
    <property type="entry name" value="Toll_tir_struct_dom_sf"/>
</dbReference>
<evidence type="ECO:0000259" key="2">
    <source>
        <dbReference type="Pfam" id="PF13676"/>
    </source>
</evidence>
<dbReference type="Gene3D" id="1.10.150.50">
    <property type="entry name" value="Transcription Factor, Ets-1"/>
    <property type="match status" value="1"/>
</dbReference>
<dbReference type="SUPFAM" id="SSF48371">
    <property type="entry name" value="ARM repeat"/>
    <property type="match status" value="1"/>
</dbReference>
<dbReference type="Gene3D" id="3.40.50.10140">
    <property type="entry name" value="Toll/interleukin-1 receptor homology (TIR) domain"/>
    <property type="match status" value="1"/>
</dbReference>
<dbReference type="Gene3D" id="1.25.10.10">
    <property type="entry name" value="Leucine-rich Repeat Variant"/>
    <property type="match status" value="1"/>
</dbReference>
<gene>
    <name evidence="3" type="ORF">V1264_008563</name>
</gene>
<evidence type="ECO:0000313" key="4">
    <source>
        <dbReference type="Proteomes" id="UP001374579"/>
    </source>
</evidence>
<dbReference type="PANTHER" id="PTHR46270:SF2">
    <property type="entry name" value="TIR DOMAIN-CONTAINING PROTEIN"/>
    <property type="match status" value="1"/>
</dbReference>
<dbReference type="PANTHER" id="PTHR46270">
    <property type="entry name" value="ARMADILLO-TYPE FOLD-RELATED"/>
    <property type="match status" value="1"/>
</dbReference>